<feature type="coiled-coil region" evidence="1">
    <location>
        <begin position="67"/>
        <end position="94"/>
    </location>
</feature>
<accession>A0A150S9I1</accession>
<feature type="compositionally biased region" description="Gly residues" evidence="2">
    <location>
        <begin position="141"/>
        <end position="156"/>
    </location>
</feature>
<evidence type="ECO:0000256" key="1">
    <source>
        <dbReference type="SAM" id="Coils"/>
    </source>
</evidence>
<dbReference type="Proteomes" id="UP000075635">
    <property type="component" value="Unassembled WGS sequence"/>
</dbReference>
<keyword evidence="1" id="KW-0175">Coiled coil</keyword>
<name>A0A150S9I1_SORCE</name>
<protein>
    <submittedName>
        <fullName evidence="3">Uncharacterized protein</fullName>
    </submittedName>
</protein>
<dbReference type="AlphaFoldDB" id="A0A150S9I1"/>
<reference evidence="3 4" key="1">
    <citation type="submission" date="2014-02" db="EMBL/GenBank/DDBJ databases">
        <title>The small core and large imbalanced accessory genome model reveals a collaborative survival strategy of Sorangium cellulosum strains in nature.</title>
        <authorList>
            <person name="Han K."/>
            <person name="Peng R."/>
            <person name="Blom J."/>
            <person name="Li Y.-Z."/>
        </authorList>
    </citation>
    <scope>NUCLEOTIDE SEQUENCE [LARGE SCALE GENOMIC DNA]</scope>
    <source>
        <strain evidence="3 4">So0011-07</strain>
    </source>
</reference>
<feature type="compositionally biased region" description="Basic and acidic residues" evidence="2">
    <location>
        <begin position="120"/>
        <end position="131"/>
    </location>
</feature>
<dbReference type="EMBL" id="JEMB01001262">
    <property type="protein sequence ID" value="KYF89105.1"/>
    <property type="molecule type" value="Genomic_DNA"/>
</dbReference>
<evidence type="ECO:0000313" key="4">
    <source>
        <dbReference type="Proteomes" id="UP000075635"/>
    </source>
</evidence>
<organism evidence="3 4">
    <name type="scientific">Sorangium cellulosum</name>
    <name type="common">Polyangium cellulosum</name>
    <dbReference type="NCBI Taxonomy" id="56"/>
    <lineage>
        <taxon>Bacteria</taxon>
        <taxon>Pseudomonadati</taxon>
        <taxon>Myxococcota</taxon>
        <taxon>Polyangia</taxon>
        <taxon>Polyangiales</taxon>
        <taxon>Polyangiaceae</taxon>
        <taxon>Sorangium</taxon>
    </lineage>
</organism>
<feature type="region of interest" description="Disordered" evidence="2">
    <location>
        <begin position="105"/>
        <end position="156"/>
    </location>
</feature>
<proteinExistence type="predicted"/>
<evidence type="ECO:0000256" key="2">
    <source>
        <dbReference type="SAM" id="MobiDB-lite"/>
    </source>
</evidence>
<gene>
    <name evidence="3" type="ORF">BE17_51325</name>
</gene>
<sequence>MTLPPAPPPAPARWKPLAVLAAVFLFGGVAGAAIGRSTALSDLEATFRRPPTEARAQFRLGAMRRRLDLTSDQVRELRATLDEAEAERERLLSECRPALDALRDRTDARVKSVLTPEQQARYEELEAERRQRPGPPPHGPGHPGRGRGPGGFERRD</sequence>
<evidence type="ECO:0000313" key="3">
    <source>
        <dbReference type="EMBL" id="KYF89105.1"/>
    </source>
</evidence>
<comment type="caution">
    <text evidence="3">The sequence shown here is derived from an EMBL/GenBank/DDBJ whole genome shotgun (WGS) entry which is preliminary data.</text>
</comment>